<sequence>MLSISTKLDHIHTDTVIDDVVSLSFDLRQKSRIRVTLQSGKEAALYMQRGTILRGGDFLRADSGEVVEVIAADQAVMIVTATTSKALTRAAYHLGNRHVPLEIGDGWLKLETDSVLKDMLLGLGVEVEELQAPFEPESGAYAGGGGHHHHHDDDHSHDHSHAHEHGHSH</sequence>
<dbReference type="GO" id="GO:0019627">
    <property type="term" value="P:urea metabolic process"/>
    <property type="evidence" value="ECO:0007669"/>
    <property type="project" value="InterPro"/>
</dbReference>
<evidence type="ECO:0000256" key="4">
    <source>
        <dbReference type="ARBA" id="ARBA00023186"/>
    </source>
</evidence>
<evidence type="ECO:0000256" key="6">
    <source>
        <dbReference type="SAM" id="MobiDB-lite"/>
    </source>
</evidence>
<dbReference type="SUPFAM" id="SSF69287">
    <property type="entry name" value="Urease metallochaperone UreE, N-terminal domain"/>
    <property type="match status" value="1"/>
</dbReference>
<dbReference type="NCBIfam" id="NF009751">
    <property type="entry name" value="PRK13261.1-1"/>
    <property type="match status" value="1"/>
</dbReference>
<dbReference type="SUPFAM" id="SSF69737">
    <property type="entry name" value="Urease metallochaperone UreE, C-terminal domain"/>
    <property type="match status" value="1"/>
</dbReference>
<keyword evidence="2 5" id="KW-0963">Cytoplasm</keyword>
<dbReference type="InterPro" id="IPR036118">
    <property type="entry name" value="UreE_N_sf"/>
</dbReference>
<dbReference type="Pfam" id="PF05194">
    <property type="entry name" value="UreE_C"/>
    <property type="match status" value="1"/>
</dbReference>
<dbReference type="InterPro" id="IPR004029">
    <property type="entry name" value="UreE_N"/>
</dbReference>
<dbReference type="Proteomes" id="UP000094379">
    <property type="component" value="Unassembled WGS sequence"/>
</dbReference>
<reference evidence="8 9" key="1">
    <citation type="submission" date="2016-07" db="EMBL/GenBank/DDBJ databases">
        <title>Draft Genome Sequence of Methylophaga muralis Bur 1.</title>
        <authorList>
            <person name="Vasilenko O.V."/>
            <person name="Doronina N.V."/>
            <person name="Shmareva M.N."/>
            <person name="Tarlachkov S.V."/>
            <person name="Mustakhimov I."/>
            <person name="Trotsenko Y.A."/>
        </authorList>
    </citation>
    <scope>NUCLEOTIDE SEQUENCE [LARGE SCALE GENOMIC DNA]</scope>
    <source>
        <strain evidence="8 9">Bur 1</strain>
    </source>
</reference>
<dbReference type="AlphaFoldDB" id="A0A1E3GSF3"/>
<proteinExistence type="inferred from homology"/>
<gene>
    <name evidence="8" type="primary">ureE_1</name>
    <name evidence="5" type="synonym">ureE</name>
    <name evidence="8" type="ORF">A9E74_01373</name>
</gene>
<evidence type="ECO:0000256" key="2">
    <source>
        <dbReference type="ARBA" id="ARBA00022490"/>
    </source>
</evidence>
<keyword evidence="4 5" id="KW-0143">Chaperone</keyword>
<dbReference type="GO" id="GO:0006457">
    <property type="term" value="P:protein folding"/>
    <property type="evidence" value="ECO:0007669"/>
    <property type="project" value="InterPro"/>
</dbReference>
<dbReference type="CDD" id="cd00571">
    <property type="entry name" value="UreE"/>
    <property type="match status" value="1"/>
</dbReference>
<evidence type="ECO:0000256" key="5">
    <source>
        <dbReference type="HAMAP-Rule" id="MF_00822"/>
    </source>
</evidence>
<dbReference type="PIRSF" id="PIRSF036402">
    <property type="entry name" value="Ureas_acces_UreE"/>
    <property type="match status" value="1"/>
</dbReference>
<dbReference type="PATRIC" id="fig|291169.3.peg.1380"/>
<dbReference type="GO" id="GO:0016151">
    <property type="term" value="F:nickel cation binding"/>
    <property type="evidence" value="ECO:0007669"/>
    <property type="project" value="UniProtKB-UniRule"/>
</dbReference>
<dbReference type="Pfam" id="PF02814">
    <property type="entry name" value="UreE_N"/>
    <property type="match status" value="1"/>
</dbReference>
<name>A0A1E3GSF3_9GAMM</name>
<comment type="function">
    <text evidence="5">Involved in urease metallocenter assembly. Binds nickel. Probably functions as a nickel donor during metallocenter assembly.</text>
</comment>
<feature type="domain" description="UreE urease accessory N-terminal" evidence="7">
    <location>
        <begin position="4"/>
        <end position="67"/>
    </location>
</feature>
<organism evidence="8 9">
    <name type="scientific">Methylophaga muralis</name>
    <dbReference type="NCBI Taxonomy" id="291169"/>
    <lineage>
        <taxon>Bacteria</taxon>
        <taxon>Pseudomonadati</taxon>
        <taxon>Pseudomonadota</taxon>
        <taxon>Gammaproteobacteria</taxon>
        <taxon>Thiotrichales</taxon>
        <taxon>Piscirickettsiaceae</taxon>
        <taxon>Methylophaga</taxon>
    </lineage>
</organism>
<dbReference type="GO" id="GO:0005737">
    <property type="term" value="C:cytoplasm"/>
    <property type="evidence" value="ECO:0007669"/>
    <property type="project" value="UniProtKB-SubCell"/>
</dbReference>
<comment type="similarity">
    <text evidence="5">Belongs to the UreE family.</text>
</comment>
<dbReference type="RefSeq" id="WP_069295850.1">
    <property type="nucleotide sequence ID" value="NZ_MCRI01000011.1"/>
</dbReference>
<evidence type="ECO:0000313" key="8">
    <source>
        <dbReference type="EMBL" id="ODN66979.1"/>
    </source>
</evidence>
<dbReference type="GO" id="GO:0051082">
    <property type="term" value="F:unfolded protein binding"/>
    <property type="evidence" value="ECO:0007669"/>
    <property type="project" value="UniProtKB-UniRule"/>
</dbReference>
<keyword evidence="3 5" id="KW-0533">Nickel</keyword>
<feature type="compositionally biased region" description="Basic and acidic residues" evidence="6">
    <location>
        <begin position="151"/>
        <end position="169"/>
    </location>
</feature>
<dbReference type="InterPro" id="IPR012406">
    <property type="entry name" value="UreE"/>
</dbReference>
<evidence type="ECO:0000256" key="1">
    <source>
        <dbReference type="ARBA" id="ARBA00004496"/>
    </source>
</evidence>
<comment type="caution">
    <text evidence="8">The sequence shown here is derived from an EMBL/GenBank/DDBJ whole genome shotgun (WGS) entry which is preliminary data.</text>
</comment>
<evidence type="ECO:0000256" key="3">
    <source>
        <dbReference type="ARBA" id="ARBA00022596"/>
    </source>
</evidence>
<evidence type="ECO:0000259" key="7">
    <source>
        <dbReference type="SMART" id="SM00988"/>
    </source>
</evidence>
<dbReference type="EMBL" id="MCRI01000011">
    <property type="protein sequence ID" value="ODN66979.1"/>
    <property type="molecule type" value="Genomic_DNA"/>
</dbReference>
<evidence type="ECO:0000313" key="9">
    <source>
        <dbReference type="Proteomes" id="UP000094379"/>
    </source>
</evidence>
<comment type="subcellular location">
    <subcellularLocation>
        <location evidence="1 5">Cytoplasm</location>
    </subcellularLocation>
</comment>
<dbReference type="SMART" id="SM00988">
    <property type="entry name" value="UreE_N"/>
    <property type="match status" value="1"/>
</dbReference>
<dbReference type="STRING" id="291169.A9E74_01373"/>
<keyword evidence="9" id="KW-1185">Reference proteome</keyword>
<feature type="region of interest" description="Disordered" evidence="6">
    <location>
        <begin position="136"/>
        <end position="169"/>
    </location>
</feature>
<protein>
    <recommendedName>
        <fullName evidence="5">Urease accessory protein UreE</fullName>
    </recommendedName>
</protein>
<dbReference type="Gene3D" id="3.30.70.790">
    <property type="entry name" value="UreE, C-terminal domain"/>
    <property type="match status" value="1"/>
</dbReference>
<accession>A0A1E3GSF3</accession>
<dbReference type="InterPro" id="IPR007864">
    <property type="entry name" value="UreE_C_dom"/>
</dbReference>
<dbReference type="Gene3D" id="2.60.260.20">
    <property type="entry name" value="Urease metallochaperone UreE, N-terminal domain"/>
    <property type="match status" value="1"/>
</dbReference>
<dbReference type="GO" id="GO:0065003">
    <property type="term" value="P:protein-containing complex assembly"/>
    <property type="evidence" value="ECO:0007669"/>
    <property type="project" value="InterPro"/>
</dbReference>
<dbReference type="HAMAP" id="MF_00822">
    <property type="entry name" value="UreE"/>
    <property type="match status" value="1"/>
</dbReference>